<reference evidence="2 3" key="1">
    <citation type="journal article" date="2015" name="Nature">
        <title>rRNA introns, odd ribosomes, and small enigmatic genomes across a large radiation of phyla.</title>
        <authorList>
            <person name="Brown C.T."/>
            <person name="Hug L.A."/>
            <person name="Thomas B.C."/>
            <person name="Sharon I."/>
            <person name="Castelle C.J."/>
            <person name="Singh A."/>
            <person name="Wilkins M.J."/>
            <person name="Williams K.H."/>
            <person name="Banfield J.F."/>
        </authorList>
    </citation>
    <scope>NUCLEOTIDE SEQUENCE [LARGE SCALE GENOMIC DNA]</scope>
</reference>
<dbReference type="SUPFAM" id="SSF49503">
    <property type="entry name" value="Cupredoxins"/>
    <property type="match status" value="1"/>
</dbReference>
<dbReference type="InterPro" id="IPR008972">
    <property type="entry name" value="Cupredoxin"/>
</dbReference>
<dbReference type="Proteomes" id="UP000034492">
    <property type="component" value="Unassembled WGS sequence"/>
</dbReference>
<dbReference type="EMBL" id="LBSA01000014">
    <property type="protein sequence ID" value="KKQ09442.1"/>
    <property type="molecule type" value="Genomic_DNA"/>
</dbReference>
<evidence type="ECO:0000259" key="1">
    <source>
        <dbReference type="Pfam" id="PF13473"/>
    </source>
</evidence>
<proteinExistence type="predicted"/>
<evidence type="ECO:0000313" key="3">
    <source>
        <dbReference type="Proteomes" id="UP000034492"/>
    </source>
</evidence>
<sequence>MIQFKFSKIFVFALVIIWLFNPSTSLAHSQIQIIQMTQNGFEPDIVTIDTNSSVIFVNKDKNPRWPASNLHPTHGIYPEFDPKQQIEPGKDWTFKPQKSGTFKFHDHLFPHFRGTLIVEEEPGSKLADNETSYPALNLIDKLKNTFSNLLKNLNQFFNSKKFKNVELMDLNKVSSAQQFKALEDYAKEAGAQKAWEAIQNSFKGQAGSSGNIHDLAHLSGSLLYEEKGFEGLAVCSTDFAFGCYHGFLDKAFSKNLDNLQDAQGACMKLGEGLNGPAASCIHGIGHGIASFYSTNDLKSSLSECRKLTLGSEYCFDGVFMEFVRNAPESFFKKDEPLYPCDELEKNYGPAYSFSCGRNQPSLMMGRFKMGFDEVVSVCLNAVSKNFKQACFDSLGFSLASTQDEAQIIQGCQRIGAAEFMSRCAKAAAGELIFQEVPGWEGKSEAVCMAFPKGQAECKSHLDRLIKEYGRVKKLTFNSFKPGEDPGSYLRHEIKKCYETGGRDGCYKEAAKFFYNQLGFSQTLGLLKANEGFPEVYARCHEVTHYLSRFEYEKQKNVAKVYAQCDSTCHGGCYHGTMEAYLNEQVNNQVNIASHFPKICGQIKDYEKPLEFNECLHGIGHAAMFVTDMELKDSLKLCDSLIKIDHQERCYSGVFMENSSSSTSNDHKSKYLKSDDPFYPCNSLEEKHQALCWQYQSSYFALILNQDFKKVADLCLQIPQAFHDKCFKTIGTNQVGLTSSFQVMKDNCGKMPSAHFKNVCISGVISSFAYRFVDDLERMLEFCSLVDAENKESCYKQIGTSVMDWNSDKNIAKKHCSEIPDNQASSWCLSVI</sequence>
<dbReference type="Pfam" id="PF13473">
    <property type="entry name" value="Cupredoxin_1"/>
    <property type="match status" value="1"/>
</dbReference>
<comment type="caution">
    <text evidence="2">The sequence shown here is derived from an EMBL/GenBank/DDBJ whole genome shotgun (WGS) entry which is preliminary data.</text>
</comment>
<dbReference type="InterPro" id="IPR028096">
    <property type="entry name" value="EfeO_Cupredoxin"/>
</dbReference>
<feature type="domain" description="EfeO-type cupredoxin-like" evidence="1">
    <location>
        <begin position="11"/>
        <end position="118"/>
    </location>
</feature>
<evidence type="ECO:0000313" key="2">
    <source>
        <dbReference type="EMBL" id="KKQ09442.1"/>
    </source>
</evidence>
<name>A0A0G0EV56_9BACT</name>
<accession>A0A0G0EV56</accession>
<dbReference type="Gene3D" id="2.60.40.420">
    <property type="entry name" value="Cupredoxins - blue copper proteins"/>
    <property type="match status" value="1"/>
</dbReference>
<protein>
    <recommendedName>
        <fullName evidence="1">EfeO-type cupredoxin-like domain-containing protein</fullName>
    </recommendedName>
</protein>
<dbReference type="PATRIC" id="fig|1618426.3.peg.565"/>
<dbReference type="AlphaFoldDB" id="A0A0G0EV56"/>
<gene>
    <name evidence="2" type="ORF">US19_C0014G0014</name>
</gene>
<organism evidence="2 3">
    <name type="scientific">Candidatus Daviesbacteria bacterium GW2011_GWB1_36_5</name>
    <dbReference type="NCBI Taxonomy" id="1618426"/>
    <lineage>
        <taxon>Bacteria</taxon>
        <taxon>Candidatus Daviesiibacteriota</taxon>
    </lineage>
</organism>